<reference evidence="1 2" key="1">
    <citation type="journal article" date="2003" name="J. Mol. Biol.">
        <title>Complete nucleotide sequence of pHG1: a Ralstonia eutropha H16 megaplasmid encoding key enzymes of H(2)-based lithoautotrophy and anaerobiosis.</title>
        <authorList>
            <person name="Schwartz E."/>
            <person name="Henne A."/>
            <person name="Cramm R."/>
            <person name="Eitinger T."/>
            <person name="Friedrich B."/>
            <person name="Gottschalk G."/>
        </authorList>
    </citation>
    <scope>NUCLEOTIDE SEQUENCE [LARGE SCALE GENOMIC DNA]</scope>
    <source>
        <strain evidence="2">ATCC 17699 / DSM 428 / KCTC 22496 / NCIMB 10442 / H16 / Stanier 337</strain>
        <plasmid evidence="1 2">megaplasmid pHG1</plasmid>
    </source>
</reference>
<evidence type="ECO:0000313" key="2">
    <source>
        <dbReference type="Proteomes" id="UP000008210"/>
    </source>
</evidence>
<proteinExistence type="predicted"/>
<sequence length="128" mass="14716">MSEFDKALHQEAKALSVNLDGTPEALLTVAHAGYKAWAKEGNLHFPDETRYALLHEILRYCADECLLECYPSQERRLREIAEMLDQRYPRYACTRARLRARRNRYGRICDDARRAPPASASNDVTSQS</sequence>
<dbReference type="EMBL" id="AY305378">
    <property type="protein sequence ID" value="AAP86034.1"/>
    <property type="molecule type" value="Genomic_DNA"/>
</dbReference>
<name>Q7WX57_CUPNH</name>
<accession>Q7WX57</accession>
<keyword evidence="1" id="KW-0614">Plasmid</keyword>
<keyword evidence="2" id="KW-1185">Reference proteome</keyword>
<dbReference type="AlphaFoldDB" id="Q7WX57"/>
<gene>
    <name evidence="1" type="ordered locus">PHG285</name>
</gene>
<evidence type="ECO:0000313" key="1">
    <source>
        <dbReference type="EMBL" id="AAP86034.1"/>
    </source>
</evidence>
<dbReference type="KEGG" id="reh:PHG285"/>
<geneLocation type="plasmid" evidence="1 2">
    <name>megaplasmid pHG1</name>
</geneLocation>
<dbReference type="HOGENOM" id="CLU_2166772_0_0_4"/>
<protein>
    <submittedName>
        <fullName evidence="1">Uncharacterized protein</fullName>
    </submittedName>
</protein>
<organism evidence="1 2">
    <name type="scientific">Cupriavidus necator (strain ATCC 17699 / DSM 428 / KCTC 22496 / NCIMB 10442 / H16 / Stanier 337)</name>
    <name type="common">Ralstonia eutropha</name>
    <dbReference type="NCBI Taxonomy" id="381666"/>
    <lineage>
        <taxon>Bacteria</taxon>
        <taxon>Pseudomonadati</taxon>
        <taxon>Pseudomonadota</taxon>
        <taxon>Betaproteobacteria</taxon>
        <taxon>Burkholderiales</taxon>
        <taxon>Burkholderiaceae</taxon>
        <taxon>Cupriavidus</taxon>
    </lineage>
</organism>
<dbReference type="RefSeq" id="WP_011154197.1">
    <property type="nucleotide sequence ID" value="NC_005241.1"/>
</dbReference>
<dbReference type="Proteomes" id="UP000008210">
    <property type="component" value="Plasmid megaplasmid pHG1"/>
</dbReference>